<evidence type="ECO:0000256" key="7">
    <source>
        <dbReference type="ARBA" id="ARBA00023242"/>
    </source>
</evidence>
<proteinExistence type="inferred from homology"/>
<name>A0A8D8DGB4_CULPI</name>
<dbReference type="GO" id="GO:0008270">
    <property type="term" value="F:zinc ion binding"/>
    <property type="evidence" value="ECO:0007669"/>
    <property type="project" value="UniProtKB-KW"/>
</dbReference>
<dbReference type="PANTHER" id="PTHR24388:SF54">
    <property type="entry name" value="PROTEIN ESCARGOT"/>
    <property type="match status" value="1"/>
</dbReference>
<keyword evidence="2" id="KW-0479">Metal-binding</keyword>
<keyword evidence="5" id="KW-0862">Zinc</keyword>
<dbReference type="AlphaFoldDB" id="A0A8D8DGB4"/>
<dbReference type="PROSITE" id="PS00028">
    <property type="entry name" value="ZINC_FINGER_C2H2_1"/>
    <property type="match status" value="3"/>
</dbReference>
<evidence type="ECO:0000313" key="12">
    <source>
        <dbReference type="EMBL" id="CAG6508345.1"/>
    </source>
</evidence>
<comment type="subcellular location">
    <subcellularLocation>
        <location evidence="1">Nucleus</location>
    </subcellularLocation>
</comment>
<dbReference type="SUPFAM" id="SSF57667">
    <property type="entry name" value="beta-beta-alpha zinc fingers"/>
    <property type="match status" value="2"/>
</dbReference>
<evidence type="ECO:0000256" key="8">
    <source>
        <dbReference type="ARBA" id="ARBA00037948"/>
    </source>
</evidence>
<dbReference type="InterPro" id="IPR050527">
    <property type="entry name" value="Snail/Krueppel_Znf"/>
</dbReference>
<dbReference type="EMBL" id="HBUE01262306">
    <property type="protein sequence ID" value="CAG6559703.1"/>
    <property type="molecule type" value="Transcribed_RNA"/>
</dbReference>
<reference evidence="12" key="1">
    <citation type="submission" date="2021-05" db="EMBL/GenBank/DDBJ databases">
        <authorList>
            <person name="Alioto T."/>
            <person name="Alioto T."/>
            <person name="Gomez Garrido J."/>
        </authorList>
    </citation>
    <scope>NUCLEOTIDE SEQUENCE</scope>
</reference>
<evidence type="ECO:0000256" key="5">
    <source>
        <dbReference type="ARBA" id="ARBA00022833"/>
    </source>
</evidence>
<feature type="domain" description="C2H2-type" evidence="11">
    <location>
        <begin position="218"/>
        <end position="245"/>
    </location>
</feature>
<comment type="similarity">
    <text evidence="8">Belongs to the snail C2H2-type zinc-finger protein family.</text>
</comment>
<feature type="domain" description="C2H2-type" evidence="11">
    <location>
        <begin position="189"/>
        <end position="217"/>
    </location>
</feature>
<dbReference type="GO" id="GO:0000978">
    <property type="term" value="F:RNA polymerase II cis-regulatory region sequence-specific DNA binding"/>
    <property type="evidence" value="ECO:0007669"/>
    <property type="project" value="TreeGrafter"/>
</dbReference>
<dbReference type="GO" id="GO:0000981">
    <property type="term" value="F:DNA-binding transcription factor activity, RNA polymerase II-specific"/>
    <property type="evidence" value="ECO:0007669"/>
    <property type="project" value="TreeGrafter"/>
</dbReference>
<feature type="compositionally biased region" description="Basic residues" evidence="10">
    <location>
        <begin position="171"/>
        <end position="180"/>
    </location>
</feature>
<evidence type="ECO:0000259" key="11">
    <source>
        <dbReference type="PROSITE" id="PS50157"/>
    </source>
</evidence>
<evidence type="ECO:0000256" key="4">
    <source>
        <dbReference type="ARBA" id="ARBA00022771"/>
    </source>
</evidence>
<evidence type="ECO:0000256" key="1">
    <source>
        <dbReference type="ARBA" id="ARBA00004123"/>
    </source>
</evidence>
<evidence type="ECO:0000256" key="10">
    <source>
        <dbReference type="SAM" id="MobiDB-lite"/>
    </source>
</evidence>
<keyword evidence="4 9" id="KW-0863">Zinc-finger</keyword>
<dbReference type="EMBL" id="HBUE01262305">
    <property type="protein sequence ID" value="CAG6559702.1"/>
    <property type="molecule type" value="Transcribed_RNA"/>
</dbReference>
<dbReference type="InterPro" id="IPR036236">
    <property type="entry name" value="Znf_C2H2_sf"/>
</dbReference>
<dbReference type="EMBL" id="HBUE01157190">
    <property type="protein sequence ID" value="CAG6508345.1"/>
    <property type="molecule type" value="Transcribed_RNA"/>
</dbReference>
<dbReference type="GO" id="GO:0005634">
    <property type="term" value="C:nucleus"/>
    <property type="evidence" value="ECO:0007669"/>
    <property type="project" value="UniProtKB-SubCell"/>
</dbReference>
<sequence>MDINLDTLADYGFVFDDGGDDLQQVDLGDIVHPAEPCSSVLDELIVEYLSGTDSQSSLGSQSSAAVVSPTSSSELSAPEEEEDFKPSTFQELFSLIEDCDELAVPAVDVVELNSYLPKKEPQQFYDVIQVVSSEPVLPDSSNIVPVASYFVDSNGLLQAYDPNSSVTPGQPKKRGRKPLPRPKGIPGETYCHHCDKNFKSKRGLLQHTNTHHSGIKPNSCDKCGKRFDLREDMLRHRERHLAENKPFGCATGGCGRRFMYQSDLDRHAALKHVKAPHSCVICGKGFGRRDHVEKHELSHYYNTIKKELN</sequence>
<organism evidence="12">
    <name type="scientific">Culex pipiens</name>
    <name type="common">House mosquito</name>
    <dbReference type="NCBI Taxonomy" id="7175"/>
    <lineage>
        <taxon>Eukaryota</taxon>
        <taxon>Metazoa</taxon>
        <taxon>Ecdysozoa</taxon>
        <taxon>Arthropoda</taxon>
        <taxon>Hexapoda</taxon>
        <taxon>Insecta</taxon>
        <taxon>Pterygota</taxon>
        <taxon>Neoptera</taxon>
        <taxon>Endopterygota</taxon>
        <taxon>Diptera</taxon>
        <taxon>Nematocera</taxon>
        <taxon>Culicoidea</taxon>
        <taxon>Culicidae</taxon>
        <taxon>Culicinae</taxon>
        <taxon>Culicini</taxon>
        <taxon>Culex</taxon>
        <taxon>Culex</taxon>
    </lineage>
</organism>
<feature type="region of interest" description="Disordered" evidence="10">
    <location>
        <begin position="53"/>
        <end position="84"/>
    </location>
</feature>
<dbReference type="EMBL" id="HBUE01157191">
    <property type="protein sequence ID" value="CAG6508346.1"/>
    <property type="molecule type" value="Transcribed_RNA"/>
</dbReference>
<dbReference type="Gene3D" id="3.30.160.60">
    <property type="entry name" value="Classic Zinc Finger"/>
    <property type="match status" value="2"/>
</dbReference>
<keyword evidence="6" id="KW-0238">DNA-binding</keyword>
<feature type="domain" description="C2H2-type" evidence="11">
    <location>
        <begin position="247"/>
        <end position="277"/>
    </location>
</feature>
<dbReference type="PROSITE" id="PS50157">
    <property type="entry name" value="ZINC_FINGER_C2H2_2"/>
    <property type="match status" value="4"/>
</dbReference>
<evidence type="ECO:0000256" key="6">
    <source>
        <dbReference type="ARBA" id="ARBA00023125"/>
    </source>
</evidence>
<evidence type="ECO:0000256" key="3">
    <source>
        <dbReference type="ARBA" id="ARBA00022737"/>
    </source>
</evidence>
<dbReference type="EMBL" id="HBUE01045505">
    <property type="protein sequence ID" value="CAG6462466.1"/>
    <property type="molecule type" value="Transcribed_RNA"/>
</dbReference>
<evidence type="ECO:0000256" key="9">
    <source>
        <dbReference type="PROSITE-ProRule" id="PRU00042"/>
    </source>
</evidence>
<feature type="compositionally biased region" description="Low complexity" evidence="10">
    <location>
        <begin position="53"/>
        <end position="76"/>
    </location>
</feature>
<feature type="region of interest" description="Disordered" evidence="10">
    <location>
        <begin position="161"/>
        <end position="185"/>
    </location>
</feature>
<dbReference type="Pfam" id="PF00096">
    <property type="entry name" value="zf-C2H2"/>
    <property type="match status" value="2"/>
</dbReference>
<accession>A0A8D8DGB4</accession>
<keyword evidence="3" id="KW-0677">Repeat</keyword>
<dbReference type="InterPro" id="IPR013087">
    <property type="entry name" value="Znf_C2H2_type"/>
</dbReference>
<dbReference type="PANTHER" id="PTHR24388">
    <property type="entry name" value="ZINC FINGER PROTEIN"/>
    <property type="match status" value="1"/>
</dbReference>
<keyword evidence="7" id="KW-0539">Nucleus</keyword>
<feature type="domain" description="C2H2-type" evidence="11">
    <location>
        <begin position="277"/>
        <end position="299"/>
    </location>
</feature>
<protein>
    <submittedName>
        <fullName evidence="12">Zinc finger protein 316</fullName>
    </submittedName>
</protein>
<evidence type="ECO:0000256" key="2">
    <source>
        <dbReference type="ARBA" id="ARBA00022723"/>
    </source>
</evidence>
<dbReference type="SMART" id="SM00355">
    <property type="entry name" value="ZnF_C2H2"/>
    <property type="match status" value="4"/>
</dbReference>